<organism evidence="1">
    <name type="scientific">Oryza brachyantha</name>
    <name type="common">malo sina</name>
    <dbReference type="NCBI Taxonomy" id="4533"/>
    <lineage>
        <taxon>Eukaryota</taxon>
        <taxon>Viridiplantae</taxon>
        <taxon>Streptophyta</taxon>
        <taxon>Embryophyta</taxon>
        <taxon>Tracheophyta</taxon>
        <taxon>Spermatophyta</taxon>
        <taxon>Magnoliopsida</taxon>
        <taxon>Liliopsida</taxon>
        <taxon>Poales</taxon>
        <taxon>Poaceae</taxon>
        <taxon>BOP clade</taxon>
        <taxon>Oryzoideae</taxon>
        <taxon>Oryzeae</taxon>
        <taxon>Oryzinae</taxon>
        <taxon>Oryza</taxon>
    </lineage>
</organism>
<protein>
    <submittedName>
        <fullName evidence="1">Uncharacterized protein</fullName>
    </submittedName>
</protein>
<sequence length="330" mass="35042">MPSEASLLSGEIPHRADDDDVDGLLSLSEKSVLLDMASTTSEASLLLGETPRDGIDEMPALLSFLAKSMFFATALIPSEAVRLLGEFPLNKPDEVAGLLSFSGRSTFLDKAPLPLDADVLLGESPRDDFAACDVALDTLDTDTLGEIPGDDTAEERVLLSLSVRSILFDRALVPPDVAVLIGEIPREGIATAAGLASLPTLMLFDKSAVPFEAVGVLGELPRDEIDEETKRSILSARSILLDNVFAADDRDVFFGETPRYGIDDRAGLLILSVRSTLLDMALTDALPPIMAGQRWWSITLACGFSGCSVALLPLDGLLFLSPAAASLVLV</sequence>
<reference evidence="1" key="1">
    <citation type="submission" date="2013-04" db="UniProtKB">
        <authorList>
            <consortium name="EnsemblPlants"/>
        </authorList>
    </citation>
    <scope>IDENTIFICATION</scope>
</reference>
<keyword evidence="2" id="KW-1185">Reference proteome</keyword>
<name>J3LHY7_ORYBR</name>
<proteinExistence type="predicted"/>
<dbReference type="Proteomes" id="UP000006038">
    <property type="component" value="Unassembled WGS sequence"/>
</dbReference>
<dbReference type="AlphaFoldDB" id="J3LHY7"/>
<accession>J3LHY7</accession>
<dbReference type="EnsemblPlants" id="OB02G42540.1">
    <property type="protein sequence ID" value="OB02G42540.1"/>
    <property type="gene ID" value="OB02G42540"/>
</dbReference>
<dbReference type="HOGENOM" id="CLU_843017_0_0_1"/>
<dbReference type="Gramene" id="OB02G42540.1">
    <property type="protein sequence ID" value="OB02G42540.1"/>
    <property type="gene ID" value="OB02G42540"/>
</dbReference>
<evidence type="ECO:0000313" key="1">
    <source>
        <dbReference type="EnsemblPlants" id="OB02G42540.1"/>
    </source>
</evidence>
<evidence type="ECO:0000313" key="2">
    <source>
        <dbReference type="Proteomes" id="UP000006038"/>
    </source>
</evidence>